<comment type="caution">
    <text evidence="2">The sequence shown here is derived from an EMBL/GenBank/DDBJ whole genome shotgun (WGS) entry which is preliminary data.</text>
</comment>
<organism evidence="2 3">
    <name type="scientific">Metabacillus bambusae</name>
    <dbReference type="NCBI Taxonomy" id="2795218"/>
    <lineage>
        <taxon>Bacteria</taxon>
        <taxon>Bacillati</taxon>
        <taxon>Bacillota</taxon>
        <taxon>Bacilli</taxon>
        <taxon>Bacillales</taxon>
        <taxon>Bacillaceae</taxon>
        <taxon>Metabacillus</taxon>
    </lineage>
</organism>
<dbReference type="RefSeq" id="WP_207981109.1">
    <property type="nucleotide sequence ID" value="NZ_JAGDEL010000020.1"/>
</dbReference>
<dbReference type="Proteomes" id="UP000663981">
    <property type="component" value="Unassembled WGS sequence"/>
</dbReference>
<reference evidence="2 3" key="1">
    <citation type="submission" date="2021-03" db="EMBL/GenBank/DDBJ databases">
        <title>Whole genome sequence of Metabacillus bambusae BG109.</title>
        <authorList>
            <person name="Jeong J.W."/>
        </authorList>
    </citation>
    <scope>NUCLEOTIDE SEQUENCE [LARGE SCALE GENOMIC DNA]</scope>
    <source>
        <strain evidence="2 3">BG109</strain>
    </source>
</reference>
<name>A0ABS3N8F3_9BACI</name>
<feature type="transmembrane region" description="Helical" evidence="1">
    <location>
        <begin position="6"/>
        <end position="25"/>
    </location>
</feature>
<proteinExistence type="predicted"/>
<evidence type="ECO:0000313" key="3">
    <source>
        <dbReference type="Proteomes" id="UP000663981"/>
    </source>
</evidence>
<evidence type="ECO:0000313" key="2">
    <source>
        <dbReference type="EMBL" id="MBO1514193.1"/>
    </source>
</evidence>
<keyword evidence="1" id="KW-0472">Membrane</keyword>
<feature type="transmembrane region" description="Helical" evidence="1">
    <location>
        <begin position="32"/>
        <end position="56"/>
    </location>
</feature>
<feature type="transmembrane region" description="Helical" evidence="1">
    <location>
        <begin position="98"/>
        <end position="115"/>
    </location>
</feature>
<feature type="transmembrane region" description="Helical" evidence="1">
    <location>
        <begin position="68"/>
        <end position="86"/>
    </location>
</feature>
<evidence type="ECO:0008006" key="4">
    <source>
        <dbReference type="Google" id="ProtNLM"/>
    </source>
</evidence>
<dbReference type="EMBL" id="JAGDEL010000020">
    <property type="protein sequence ID" value="MBO1514193.1"/>
    <property type="molecule type" value="Genomic_DNA"/>
</dbReference>
<accession>A0ABS3N8F3</accession>
<keyword evidence="1" id="KW-1133">Transmembrane helix</keyword>
<dbReference type="InterPro" id="IPR048147">
    <property type="entry name" value="CBO0543-like"/>
</dbReference>
<gene>
    <name evidence="2" type="ORF">I7822_21455</name>
</gene>
<dbReference type="NCBIfam" id="NF041644">
    <property type="entry name" value="CBO0543_fam"/>
    <property type="match status" value="1"/>
</dbReference>
<protein>
    <recommendedName>
        <fullName evidence="4">Transcriptional regulator</fullName>
    </recommendedName>
</protein>
<evidence type="ECO:0000256" key="1">
    <source>
        <dbReference type="SAM" id="Phobius"/>
    </source>
</evidence>
<keyword evidence="1" id="KW-0812">Transmembrane</keyword>
<keyword evidence="3" id="KW-1185">Reference proteome</keyword>
<sequence length="166" mass="19925">MQLEHLILLAMWMFGFLGLILFIPSKDRRRGFFAFLMFQAIIWLCDMPSFQFGLLSAPVREFPKATDLAVTINYFFYPVLFSIFYVHKSVKSSLYSRFTYFLVWTSTITLFDIVLERYIDLLEYGLLPWYGMWIYIGFLFYVSQVCCNWFFKDKALFQTEQRWGAK</sequence>
<feature type="transmembrane region" description="Helical" evidence="1">
    <location>
        <begin position="127"/>
        <end position="151"/>
    </location>
</feature>